<reference evidence="1 2" key="1">
    <citation type="submission" date="2019-07" db="EMBL/GenBank/DDBJ databases">
        <title>Whole genome shotgun sequence of Segetibacter aerophilus NBRC 106135.</title>
        <authorList>
            <person name="Hosoyama A."/>
            <person name="Uohara A."/>
            <person name="Ohji S."/>
            <person name="Ichikawa N."/>
        </authorList>
    </citation>
    <scope>NUCLEOTIDE SEQUENCE [LARGE SCALE GENOMIC DNA]</scope>
    <source>
        <strain evidence="1 2">NBRC 106135</strain>
    </source>
</reference>
<name>A0A512B6X5_9BACT</name>
<evidence type="ECO:0000313" key="1">
    <source>
        <dbReference type="EMBL" id="GEO07706.1"/>
    </source>
</evidence>
<dbReference type="InterPro" id="IPR020835">
    <property type="entry name" value="Catalase_sf"/>
</dbReference>
<organism evidence="1 2">
    <name type="scientific">Segetibacter aerophilus</name>
    <dbReference type="NCBI Taxonomy" id="670293"/>
    <lineage>
        <taxon>Bacteria</taxon>
        <taxon>Pseudomonadati</taxon>
        <taxon>Bacteroidota</taxon>
        <taxon>Chitinophagia</taxon>
        <taxon>Chitinophagales</taxon>
        <taxon>Chitinophagaceae</taxon>
        <taxon>Segetibacter</taxon>
    </lineage>
</organism>
<evidence type="ECO:0008006" key="3">
    <source>
        <dbReference type="Google" id="ProtNLM"/>
    </source>
</evidence>
<dbReference type="CDD" id="cd08152">
    <property type="entry name" value="y4iL_like"/>
    <property type="match status" value="1"/>
</dbReference>
<dbReference type="GO" id="GO:0020037">
    <property type="term" value="F:heme binding"/>
    <property type="evidence" value="ECO:0007669"/>
    <property type="project" value="InterPro"/>
</dbReference>
<keyword evidence="2" id="KW-1185">Reference proteome</keyword>
<proteinExistence type="predicted"/>
<gene>
    <name evidence="1" type="ORF">SAE01_02020</name>
</gene>
<dbReference type="Gene3D" id="2.40.180.10">
    <property type="entry name" value="Catalase core domain"/>
    <property type="match status" value="1"/>
</dbReference>
<dbReference type="SUPFAM" id="SSF56634">
    <property type="entry name" value="Heme-dependent catalase-like"/>
    <property type="match status" value="1"/>
</dbReference>
<sequence>MSVKSQMLEIGKEYFEPNEEQDTQKIIDIVIKRLNRDFPPGKTLRQFHAKMHGCVKATFTVLPDLPKNYQYGFLVPGKSYDAWIRISNGSVTVVDDKKPDLRGMAIKLLDVPGEMLVQDHWFPQSQDFLMVSYPILMSPNVKDVVRNVRAVCNGTMGLVLFALNPINWMTLYRTLQSQKKTRNMFSLKYYSVSPFRLGKPDQAVKYGAFPATENLEPATDLKDKNFLRNRMKQDLSAGSVYYDFKIQLQEDPVKMPMEDVCVEWKSPWHKVATIEILKQEFDTPEVNTLGENLTYSPWHCHKENQPLGGINRARKAAYEAIGKFRVERNTK</sequence>
<evidence type="ECO:0000313" key="2">
    <source>
        <dbReference type="Proteomes" id="UP000321513"/>
    </source>
</evidence>
<comment type="caution">
    <text evidence="1">The sequence shown here is derived from an EMBL/GenBank/DDBJ whole genome shotgun (WGS) entry which is preliminary data.</text>
</comment>
<accession>A0A512B6X5</accession>
<dbReference type="PANTHER" id="PTHR36195:SF4">
    <property type="entry name" value="DOMAIN PROTEIN, PUTATIVE (AFU_ORTHOLOGUE AFUA_5G01990)-RELATED"/>
    <property type="match status" value="1"/>
</dbReference>
<dbReference type="OrthoDB" id="336698at2"/>
<dbReference type="RefSeq" id="WP_147201667.1">
    <property type="nucleotide sequence ID" value="NZ_BJYT01000001.1"/>
</dbReference>
<dbReference type="PANTHER" id="PTHR36195">
    <property type="entry name" value="DOMAIN PROTEIN, PUTATIVE (AFU_ORTHOLOGUE AFUA_5G01990)-RELATED-RELATED"/>
    <property type="match status" value="1"/>
</dbReference>
<dbReference type="EMBL" id="BJYT01000001">
    <property type="protein sequence ID" value="GEO07706.1"/>
    <property type="molecule type" value="Genomic_DNA"/>
</dbReference>
<dbReference type="AlphaFoldDB" id="A0A512B6X5"/>
<dbReference type="Proteomes" id="UP000321513">
    <property type="component" value="Unassembled WGS sequence"/>
</dbReference>
<protein>
    <recommendedName>
        <fullName evidence="3">Catalase</fullName>
    </recommendedName>
</protein>